<dbReference type="PANTHER" id="PTHR38111:SF9">
    <property type="entry name" value="ZN(2)-C6 FUNGAL-TYPE DOMAIN-CONTAINING PROTEIN"/>
    <property type="match status" value="1"/>
</dbReference>
<evidence type="ECO:0000313" key="2">
    <source>
        <dbReference type="Proteomes" id="UP000019471"/>
    </source>
</evidence>
<dbReference type="HOGENOM" id="CLU_024509_0_0_1"/>
<dbReference type="Proteomes" id="UP000019471">
    <property type="component" value="Unassembled WGS sequence"/>
</dbReference>
<dbReference type="OrthoDB" id="4491390at2759"/>
<name>W9WCG5_9EURO</name>
<dbReference type="RefSeq" id="XP_007749943.1">
    <property type="nucleotide sequence ID" value="XM_007751753.1"/>
</dbReference>
<dbReference type="EMBL" id="AMGX01000024">
    <property type="protein sequence ID" value="EXJ65653.1"/>
    <property type="molecule type" value="Genomic_DNA"/>
</dbReference>
<dbReference type="GeneID" id="19195870"/>
<dbReference type="eggNOG" id="ENOG502T26M">
    <property type="taxonomic scope" value="Eukaryota"/>
</dbReference>
<organism evidence="1 2">
    <name type="scientific">Cladophialophora psammophila CBS 110553</name>
    <dbReference type="NCBI Taxonomy" id="1182543"/>
    <lineage>
        <taxon>Eukaryota</taxon>
        <taxon>Fungi</taxon>
        <taxon>Dikarya</taxon>
        <taxon>Ascomycota</taxon>
        <taxon>Pezizomycotina</taxon>
        <taxon>Eurotiomycetes</taxon>
        <taxon>Chaetothyriomycetidae</taxon>
        <taxon>Chaetothyriales</taxon>
        <taxon>Herpotrichiellaceae</taxon>
        <taxon>Cladophialophora</taxon>
    </lineage>
</organism>
<proteinExistence type="predicted"/>
<accession>W9WCG5</accession>
<dbReference type="AlphaFoldDB" id="W9WCG5"/>
<protein>
    <recommendedName>
        <fullName evidence="3">Transcription factor domain-containing protein</fullName>
    </recommendedName>
</protein>
<dbReference type="PANTHER" id="PTHR38111">
    <property type="entry name" value="ZN(2)-C6 FUNGAL-TYPE DOMAIN-CONTAINING PROTEIN-RELATED"/>
    <property type="match status" value="1"/>
</dbReference>
<dbReference type="InterPro" id="IPR053178">
    <property type="entry name" value="Osmoadaptation_assoc"/>
</dbReference>
<gene>
    <name evidence="1" type="ORF">A1O5_11180</name>
</gene>
<evidence type="ECO:0008006" key="3">
    <source>
        <dbReference type="Google" id="ProtNLM"/>
    </source>
</evidence>
<reference evidence="1 2" key="1">
    <citation type="submission" date="2013-03" db="EMBL/GenBank/DDBJ databases">
        <title>The Genome Sequence of Cladophialophora psammophila CBS 110553.</title>
        <authorList>
            <consortium name="The Broad Institute Genomics Platform"/>
            <person name="Cuomo C."/>
            <person name="de Hoog S."/>
            <person name="Gorbushina A."/>
            <person name="Walker B."/>
            <person name="Young S.K."/>
            <person name="Zeng Q."/>
            <person name="Gargeya S."/>
            <person name="Fitzgerald M."/>
            <person name="Haas B."/>
            <person name="Abouelleil A."/>
            <person name="Allen A.W."/>
            <person name="Alvarado L."/>
            <person name="Arachchi H.M."/>
            <person name="Berlin A.M."/>
            <person name="Chapman S.B."/>
            <person name="Gainer-Dewar J."/>
            <person name="Goldberg J."/>
            <person name="Griggs A."/>
            <person name="Gujja S."/>
            <person name="Hansen M."/>
            <person name="Howarth C."/>
            <person name="Imamovic A."/>
            <person name="Ireland A."/>
            <person name="Larimer J."/>
            <person name="McCowan C."/>
            <person name="Murphy C."/>
            <person name="Pearson M."/>
            <person name="Poon T.W."/>
            <person name="Priest M."/>
            <person name="Roberts A."/>
            <person name="Saif S."/>
            <person name="Shea T."/>
            <person name="Sisk P."/>
            <person name="Sykes S."/>
            <person name="Wortman J."/>
            <person name="Nusbaum C."/>
            <person name="Birren B."/>
        </authorList>
    </citation>
    <scope>NUCLEOTIDE SEQUENCE [LARGE SCALE GENOMIC DNA]</scope>
    <source>
        <strain evidence="1 2">CBS 110553</strain>
    </source>
</reference>
<dbReference type="STRING" id="1182543.W9WCG5"/>
<keyword evidence="2" id="KW-1185">Reference proteome</keyword>
<sequence length="468" mass="52355">MQRRNAHRAPDPAPEPRPVTVAAATPMDVLQSLIQSTQASLLRASASLTAKPVEYFYSTVLDVFQPKEHLGVFSGDRVPLPSTEGDYSSVAICIRSLLPLAQQSARHILDISIFSLLTMYLSLLVKDPKLTEMARSAYTSAVREFRLFIGSRFPADSAYPQTGYCQVFLALSTALQLFEYVNDMGATRSGFLTHHEGMLKLLQMSGPEVYQSPYLLQSFSGLRGITIFVALEKRRPIFLSQPAWIYTPFFYRPKTRREILHDIALEIPALLRHSDDLLSSLVQRPEEDSIEATLRASDLVQVLMAAQQLVAEFARIKSDLEAWLQAFKQSHAAAPLYWNTDSVMDNTNSYTDPVCIPDLQDPKYQLRFQDGQKAGTLICYWSFMLELLMSLIDVQAAVSTMVGAPEPVACAEEIITVVCKDLDANRSAADESAFLIIQSTPYLICCLEGVFVSQSPLSLVRRYFARRQ</sequence>
<comment type="caution">
    <text evidence="1">The sequence shown here is derived from an EMBL/GenBank/DDBJ whole genome shotgun (WGS) entry which is preliminary data.</text>
</comment>
<evidence type="ECO:0000313" key="1">
    <source>
        <dbReference type="EMBL" id="EXJ65653.1"/>
    </source>
</evidence>